<keyword evidence="2" id="KW-0808">Transferase</keyword>
<protein>
    <submittedName>
        <fullName evidence="2">Galacturonosyltransferase 8</fullName>
    </submittedName>
</protein>
<sequence length="252" mass="26623">MAIRNPTPQISSSYSFFAVAAAAVVALLLAPPSSAAAAARSDPLRARAELIRKQASDHAAVAAAYASFARKLKLETSKQVRLFADLSRNFSLLLSPSSSSSAAAAAAAMDEAELRRFERQVKDRIRAARAVIADAKGAFDAQLKIQRLKDAIFAANERLSKAKKQGAFSSLIAAKSIPRSLHCLAVRLTEERIAHPALYSPSPTPPPELDDPASSTTPSSPTTSSPPPSSSIPRSATPRSRRSTYSTSSPIG</sequence>
<dbReference type="EMBL" id="LSRQ01001236">
    <property type="protein sequence ID" value="OAY78618.1"/>
    <property type="molecule type" value="Genomic_DNA"/>
</dbReference>
<accession>A0A199VNL6</accession>
<dbReference type="STRING" id="4615.A0A199VNL6"/>
<dbReference type="Proteomes" id="UP000092600">
    <property type="component" value="Unassembled WGS sequence"/>
</dbReference>
<feature type="compositionally biased region" description="Low complexity" evidence="1">
    <location>
        <begin position="231"/>
        <end position="252"/>
    </location>
</feature>
<feature type="region of interest" description="Disordered" evidence="1">
    <location>
        <begin position="196"/>
        <end position="252"/>
    </location>
</feature>
<evidence type="ECO:0000313" key="2">
    <source>
        <dbReference type="EMBL" id="OAY78618.1"/>
    </source>
</evidence>
<evidence type="ECO:0000313" key="3">
    <source>
        <dbReference type="Proteomes" id="UP000092600"/>
    </source>
</evidence>
<gene>
    <name evidence="2" type="ORF">ACMD2_21762</name>
</gene>
<proteinExistence type="predicted"/>
<evidence type="ECO:0000256" key="1">
    <source>
        <dbReference type="SAM" id="MobiDB-lite"/>
    </source>
</evidence>
<name>A0A199VNL6_ANACO</name>
<comment type="caution">
    <text evidence="2">The sequence shown here is derived from an EMBL/GenBank/DDBJ whole genome shotgun (WGS) entry which is preliminary data.</text>
</comment>
<feature type="compositionally biased region" description="Low complexity" evidence="1">
    <location>
        <begin position="212"/>
        <end position="223"/>
    </location>
</feature>
<organism evidence="2 3">
    <name type="scientific">Ananas comosus</name>
    <name type="common">Pineapple</name>
    <name type="synonym">Ananas ananas</name>
    <dbReference type="NCBI Taxonomy" id="4615"/>
    <lineage>
        <taxon>Eukaryota</taxon>
        <taxon>Viridiplantae</taxon>
        <taxon>Streptophyta</taxon>
        <taxon>Embryophyta</taxon>
        <taxon>Tracheophyta</taxon>
        <taxon>Spermatophyta</taxon>
        <taxon>Magnoliopsida</taxon>
        <taxon>Liliopsida</taxon>
        <taxon>Poales</taxon>
        <taxon>Bromeliaceae</taxon>
        <taxon>Bromelioideae</taxon>
        <taxon>Ananas</taxon>
    </lineage>
</organism>
<reference evidence="2 3" key="1">
    <citation type="journal article" date="2016" name="DNA Res.">
        <title>The draft genome of MD-2 pineapple using hybrid error correction of long reads.</title>
        <authorList>
            <person name="Redwan R.M."/>
            <person name="Saidin A."/>
            <person name="Kumar S.V."/>
        </authorList>
    </citation>
    <scope>NUCLEOTIDE SEQUENCE [LARGE SCALE GENOMIC DNA]</scope>
    <source>
        <strain evidence="3">cv. MD2</strain>
        <tissue evidence="2">Leaf</tissue>
    </source>
</reference>
<dbReference type="PANTHER" id="PTHR32116">
    <property type="entry name" value="GALACTURONOSYLTRANSFERASE 4-RELATED"/>
    <property type="match status" value="1"/>
</dbReference>
<dbReference type="InterPro" id="IPR029993">
    <property type="entry name" value="GAUT"/>
</dbReference>
<dbReference type="GO" id="GO:0047262">
    <property type="term" value="F:polygalacturonate 4-alpha-galacturonosyltransferase activity"/>
    <property type="evidence" value="ECO:0007669"/>
    <property type="project" value="InterPro"/>
</dbReference>
<dbReference type="AlphaFoldDB" id="A0A199VNL6"/>
<dbReference type="PANTHER" id="PTHR32116:SF31">
    <property type="entry name" value="GALACTURONOSYLTRANSFERASE 8"/>
    <property type="match status" value="1"/>
</dbReference>